<evidence type="ECO:0000259" key="5">
    <source>
        <dbReference type="Pfam" id="PF12894"/>
    </source>
</evidence>
<feature type="domain" description="Anaphase-promoting complex subunit 4-like WD40" evidence="5">
    <location>
        <begin position="28"/>
        <end position="77"/>
    </location>
</feature>
<dbReference type="InterPro" id="IPR024977">
    <property type="entry name" value="Apc4-like_WD40_dom"/>
</dbReference>
<dbReference type="EMBL" id="CAJVPS010043317">
    <property type="protein sequence ID" value="CAG8755632.1"/>
    <property type="molecule type" value="Genomic_DNA"/>
</dbReference>
<dbReference type="GO" id="GO:0031145">
    <property type="term" value="P:anaphase-promoting complex-dependent catabolic process"/>
    <property type="evidence" value="ECO:0007669"/>
    <property type="project" value="InterPro"/>
</dbReference>
<keyword evidence="2" id="KW-0498">Mitosis</keyword>
<dbReference type="PANTHER" id="PTHR13260:SF0">
    <property type="entry name" value="ANAPHASE-PROMOTING COMPLEX SUBUNIT 4"/>
    <property type="match status" value="1"/>
</dbReference>
<dbReference type="GO" id="GO:0070979">
    <property type="term" value="P:protein K11-linked ubiquitination"/>
    <property type="evidence" value="ECO:0007669"/>
    <property type="project" value="TreeGrafter"/>
</dbReference>
<evidence type="ECO:0000313" key="7">
    <source>
        <dbReference type="Proteomes" id="UP000789508"/>
    </source>
</evidence>
<dbReference type="Proteomes" id="UP000789508">
    <property type="component" value="Unassembled WGS sequence"/>
</dbReference>
<dbReference type="GO" id="GO:0034399">
    <property type="term" value="C:nuclear periphery"/>
    <property type="evidence" value="ECO:0007669"/>
    <property type="project" value="TreeGrafter"/>
</dbReference>
<protein>
    <submittedName>
        <fullName evidence="6">4843_t:CDS:1</fullName>
    </submittedName>
</protein>
<dbReference type="GO" id="GO:0005680">
    <property type="term" value="C:anaphase-promoting complex"/>
    <property type="evidence" value="ECO:0007669"/>
    <property type="project" value="InterPro"/>
</dbReference>
<name>A0A9N9IXB6_9GLOM</name>
<dbReference type="InterPro" id="IPR024789">
    <property type="entry name" value="APC4"/>
</dbReference>
<evidence type="ECO:0000256" key="4">
    <source>
        <dbReference type="ARBA" id="ARBA00023306"/>
    </source>
</evidence>
<dbReference type="PANTHER" id="PTHR13260">
    <property type="entry name" value="ANAPHASE PROMOTING COMPLEX SUBUNIT 4 APC4"/>
    <property type="match status" value="1"/>
</dbReference>
<dbReference type="Pfam" id="PF12894">
    <property type="entry name" value="ANAPC4_WD40"/>
    <property type="match status" value="1"/>
</dbReference>
<keyword evidence="3" id="KW-0833">Ubl conjugation pathway</keyword>
<keyword evidence="4" id="KW-0131">Cell cycle</keyword>
<evidence type="ECO:0000313" key="6">
    <source>
        <dbReference type="EMBL" id="CAG8755632.1"/>
    </source>
</evidence>
<evidence type="ECO:0000256" key="2">
    <source>
        <dbReference type="ARBA" id="ARBA00022776"/>
    </source>
</evidence>
<organism evidence="6 7">
    <name type="scientific">Ambispora leptoticha</name>
    <dbReference type="NCBI Taxonomy" id="144679"/>
    <lineage>
        <taxon>Eukaryota</taxon>
        <taxon>Fungi</taxon>
        <taxon>Fungi incertae sedis</taxon>
        <taxon>Mucoromycota</taxon>
        <taxon>Glomeromycotina</taxon>
        <taxon>Glomeromycetes</taxon>
        <taxon>Archaeosporales</taxon>
        <taxon>Ambisporaceae</taxon>
        <taxon>Ambispora</taxon>
    </lineage>
</organism>
<dbReference type="OrthoDB" id="2110451at2759"/>
<gene>
    <name evidence="6" type="ORF">ALEPTO_LOCUS13469</name>
</gene>
<feature type="non-terminal residue" evidence="6">
    <location>
        <position position="77"/>
    </location>
</feature>
<accession>A0A9N9IXB6</accession>
<dbReference type="GO" id="GO:0051301">
    <property type="term" value="P:cell division"/>
    <property type="evidence" value="ECO:0007669"/>
    <property type="project" value="UniProtKB-KW"/>
</dbReference>
<keyword evidence="7" id="KW-1185">Reference proteome</keyword>
<reference evidence="6" key="1">
    <citation type="submission" date="2021-06" db="EMBL/GenBank/DDBJ databases">
        <authorList>
            <person name="Kallberg Y."/>
            <person name="Tangrot J."/>
            <person name="Rosling A."/>
        </authorList>
    </citation>
    <scope>NUCLEOTIDE SEQUENCE</scope>
    <source>
        <strain evidence="6">FL130A</strain>
    </source>
</reference>
<proteinExistence type="predicted"/>
<comment type="caution">
    <text evidence="6">The sequence shown here is derived from an EMBL/GenBank/DDBJ whole genome shotgun (WGS) entry which is preliminary data.</text>
</comment>
<keyword evidence="1" id="KW-0132">Cell division</keyword>
<evidence type="ECO:0000256" key="3">
    <source>
        <dbReference type="ARBA" id="ARBA00022786"/>
    </source>
</evidence>
<sequence length="77" mass="8926">MEFSESSRISYRLLNQHGVKEQIKLYTICPTMDLIAACSVSGEVWVARWFVALEKIWTLPAQHYNAEKVEALAWRPD</sequence>
<evidence type="ECO:0000256" key="1">
    <source>
        <dbReference type="ARBA" id="ARBA00022618"/>
    </source>
</evidence>
<dbReference type="AlphaFoldDB" id="A0A9N9IXB6"/>